<protein>
    <submittedName>
        <fullName evidence="2">Uncharacterized protein</fullName>
    </submittedName>
</protein>
<sequence>MELQHLLLGVSCAGPGTRTFFPAIAGAAPLLFGSDTMFFLLWILNISVKTVWKALSTLVACSADVSRKKRFSFSANSLASSVLTALCSSRSLLLPTSIITMFLSAWARSSSSQRGI</sequence>
<feature type="transmembrane region" description="Helical" evidence="1">
    <location>
        <begin position="20"/>
        <end position="44"/>
    </location>
</feature>
<accession>A0A0A9AFL8</accession>
<name>A0A0A9AFL8_ARUDO</name>
<reference evidence="2" key="2">
    <citation type="journal article" date="2015" name="Data Brief">
        <title>Shoot transcriptome of the giant reed, Arundo donax.</title>
        <authorList>
            <person name="Barrero R.A."/>
            <person name="Guerrero F.D."/>
            <person name="Moolhuijzen P."/>
            <person name="Goolsby J.A."/>
            <person name="Tidwell J."/>
            <person name="Bellgard S.E."/>
            <person name="Bellgard M.I."/>
        </authorList>
    </citation>
    <scope>NUCLEOTIDE SEQUENCE</scope>
    <source>
        <tissue evidence="2">Shoot tissue taken approximately 20 cm above the soil surface</tissue>
    </source>
</reference>
<dbReference type="EMBL" id="GBRH01249237">
    <property type="protein sequence ID" value="JAD48658.1"/>
    <property type="molecule type" value="Transcribed_RNA"/>
</dbReference>
<proteinExistence type="predicted"/>
<evidence type="ECO:0000256" key="1">
    <source>
        <dbReference type="SAM" id="Phobius"/>
    </source>
</evidence>
<evidence type="ECO:0000313" key="2">
    <source>
        <dbReference type="EMBL" id="JAD48658.1"/>
    </source>
</evidence>
<keyword evidence="1" id="KW-1133">Transmembrane helix</keyword>
<reference evidence="2" key="1">
    <citation type="submission" date="2014-09" db="EMBL/GenBank/DDBJ databases">
        <authorList>
            <person name="Magalhaes I.L.F."/>
            <person name="Oliveira U."/>
            <person name="Santos F.R."/>
            <person name="Vidigal T.H.D.A."/>
            <person name="Brescovit A.D."/>
            <person name="Santos A.J."/>
        </authorList>
    </citation>
    <scope>NUCLEOTIDE SEQUENCE</scope>
    <source>
        <tissue evidence="2">Shoot tissue taken approximately 20 cm above the soil surface</tissue>
    </source>
</reference>
<keyword evidence="1" id="KW-0472">Membrane</keyword>
<organism evidence="2">
    <name type="scientific">Arundo donax</name>
    <name type="common">Giant reed</name>
    <name type="synonym">Donax arundinaceus</name>
    <dbReference type="NCBI Taxonomy" id="35708"/>
    <lineage>
        <taxon>Eukaryota</taxon>
        <taxon>Viridiplantae</taxon>
        <taxon>Streptophyta</taxon>
        <taxon>Embryophyta</taxon>
        <taxon>Tracheophyta</taxon>
        <taxon>Spermatophyta</taxon>
        <taxon>Magnoliopsida</taxon>
        <taxon>Liliopsida</taxon>
        <taxon>Poales</taxon>
        <taxon>Poaceae</taxon>
        <taxon>PACMAD clade</taxon>
        <taxon>Arundinoideae</taxon>
        <taxon>Arundineae</taxon>
        <taxon>Arundo</taxon>
    </lineage>
</organism>
<keyword evidence="1" id="KW-0812">Transmembrane</keyword>
<dbReference type="AlphaFoldDB" id="A0A0A9AFL8"/>